<dbReference type="Gene3D" id="3.40.710.10">
    <property type="entry name" value="DD-peptidase/beta-lactamase superfamily"/>
    <property type="match status" value="1"/>
</dbReference>
<organism evidence="2 3">
    <name type="scientific">Calycina marina</name>
    <dbReference type="NCBI Taxonomy" id="1763456"/>
    <lineage>
        <taxon>Eukaryota</taxon>
        <taxon>Fungi</taxon>
        <taxon>Dikarya</taxon>
        <taxon>Ascomycota</taxon>
        <taxon>Pezizomycotina</taxon>
        <taxon>Leotiomycetes</taxon>
        <taxon>Helotiales</taxon>
        <taxon>Pezizellaceae</taxon>
        <taxon>Calycina</taxon>
    </lineage>
</organism>
<feature type="domain" description="Beta-lactamase-related" evidence="1">
    <location>
        <begin position="17"/>
        <end position="98"/>
    </location>
</feature>
<evidence type="ECO:0000313" key="3">
    <source>
        <dbReference type="Proteomes" id="UP000887226"/>
    </source>
</evidence>
<dbReference type="Pfam" id="PF00144">
    <property type="entry name" value="Beta-lactamase"/>
    <property type="match status" value="1"/>
</dbReference>
<dbReference type="OrthoDB" id="5946976at2759"/>
<dbReference type="Proteomes" id="UP000887226">
    <property type="component" value="Unassembled WGS sequence"/>
</dbReference>
<reference evidence="2" key="1">
    <citation type="journal article" date="2021" name="IMA Fungus">
        <title>Genomic characterization of three marine fungi, including Emericellopsis atlantica sp. nov. with signatures of a generalist lifestyle and marine biomass degradation.</title>
        <authorList>
            <person name="Hagestad O.C."/>
            <person name="Hou L."/>
            <person name="Andersen J.H."/>
            <person name="Hansen E.H."/>
            <person name="Altermark B."/>
            <person name="Li C."/>
            <person name="Kuhnert E."/>
            <person name="Cox R.J."/>
            <person name="Crous P.W."/>
            <person name="Spatafora J.W."/>
            <person name="Lail K."/>
            <person name="Amirebrahimi M."/>
            <person name="Lipzen A."/>
            <person name="Pangilinan J."/>
            <person name="Andreopoulos W."/>
            <person name="Hayes R.D."/>
            <person name="Ng V."/>
            <person name="Grigoriev I.V."/>
            <person name="Jackson S.A."/>
            <person name="Sutton T.D.S."/>
            <person name="Dobson A.D.W."/>
            <person name="Rama T."/>
        </authorList>
    </citation>
    <scope>NUCLEOTIDE SEQUENCE</scope>
    <source>
        <strain evidence="2">TRa3180A</strain>
    </source>
</reference>
<dbReference type="SUPFAM" id="SSF56601">
    <property type="entry name" value="beta-lactamase/transpeptidase-like"/>
    <property type="match status" value="1"/>
</dbReference>
<gene>
    <name evidence="2" type="ORF">BJ878DRAFT_484068</name>
</gene>
<dbReference type="AlphaFoldDB" id="A0A9P7YV06"/>
<comment type="caution">
    <text evidence="2">The sequence shown here is derived from an EMBL/GenBank/DDBJ whole genome shotgun (WGS) entry which is preliminary data.</text>
</comment>
<keyword evidence="3" id="KW-1185">Reference proteome</keyword>
<sequence length="109" mass="11692">MPGSVQTGNFCDSIKEIQKMVQMPSITYGVIHEGEVICDSIGSIDRTTGIPVDSNTLYSLVSVSKGFLSALAGISVSERKLSWTVPISTYLPDFNPFGDLEICKDSGLS</sequence>
<accession>A0A9P7YV06</accession>
<dbReference type="InterPro" id="IPR001466">
    <property type="entry name" value="Beta-lactam-related"/>
</dbReference>
<evidence type="ECO:0000313" key="2">
    <source>
        <dbReference type="EMBL" id="KAG9240191.1"/>
    </source>
</evidence>
<evidence type="ECO:0000259" key="1">
    <source>
        <dbReference type="Pfam" id="PF00144"/>
    </source>
</evidence>
<dbReference type="InterPro" id="IPR012338">
    <property type="entry name" value="Beta-lactam/transpept-like"/>
</dbReference>
<proteinExistence type="predicted"/>
<name>A0A9P7YV06_9HELO</name>
<protein>
    <submittedName>
        <fullName evidence="2">Beta-lactamase/transpeptidase-like protein</fullName>
    </submittedName>
</protein>
<dbReference type="EMBL" id="MU254546">
    <property type="protein sequence ID" value="KAG9240191.1"/>
    <property type="molecule type" value="Genomic_DNA"/>
</dbReference>